<feature type="compositionally biased region" description="Basic and acidic residues" evidence="1">
    <location>
        <begin position="631"/>
        <end position="655"/>
    </location>
</feature>
<dbReference type="EMBL" id="BLZH01000009">
    <property type="protein sequence ID" value="GFP57763.1"/>
    <property type="molecule type" value="Genomic_DNA"/>
</dbReference>
<proteinExistence type="predicted"/>
<feature type="compositionally biased region" description="Polar residues" evidence="1">
    <location>
        <begin position="255"/>
        <end position="264"/>
    </location>
</feature>
<gene>
    <name evidence="2" type="ORF">TASIC1_0009010000</name>
</gene>
<sequence length="768" mass="83856">MTRRGGNSDGTFYFQAWHVNRVVSGESWVQNKGIADFVEQNLSPDAKKWLFVKACVPTKERPGLLVPVSICVKLRAAKVGQDPMDARRALLQFRNKEYPSIARSYFVTRLRKSLDFFNAFSEGAESDSFLADFNVVKSSKQLKARIQAAMKALKREAWGDIVQGLSGSASPEPEFKAAKFIARRGQDPASNPHLLPATPLQNPLPLPDIVITAATATSVTARDSDQSLRPRKASDASDHTVGSTDASGSDASSTCSVETTQSSVIVEEHSSKMHDGDAKEPSSEPSMAPVEDEAVPTMTPDAEEAPNLSAADDTSTAAVETPVAETPDIAISADSSEASCLETMAEVADTITTSITSSSSVVATRRKMNCVLSRENTQTAYFIVQNSGNWLQYLMAGRAKNAQQLTSAFFQSPIILAATISSFEALKPDGMMQVYFMSQTRERQGEAVGDKNSCVVRTRKGKKPVREWVVGSAKISTRALTMHLGKQLEKRKVRLLPAASPAVRKVDSVVGPNNRLIEMTIAPGIPQAVLVSTPQPVEDVREGDIVEEERDDGFVHIKTNIINRIVEGEVVASPVADANENTERKDKREKRVKKAEKAEKKLRSKGKAPLVKNDKPKTNVKTSAKTKIRKKAEMDQKTNTDDSNARADVKTDIKVDANSVPPRKPSKVYTPPFSRKSWRDVEPQEPQVIYDVMSGYNFLQVDDVQVFSFSASSHDMMLRTTPAATRTAAAEESEGIGVWAPPVVGIFSWMWDHLSPGGWSSKATTTAH</sequence>
<protein>
    <submittedName>
        <fullName evidence="2">Uncharacterized protein</fullName>
    </submittedName>
</protein>
<feature type="compositionally biased region" description="Basic and acidic residues" evidence="1">
    <location>
        <begin position="266"/>
        <end position="282"/>
    </location>
</feature>
<feature type="compositionally biased region" description="Basic and acidic residues" evidence="1">
    <location>
        <begin position="222"/>
        <end position="238"/>
    </location>
</feature>
<evidence type="ECO:0000313" key="3">
    <source>
        <dbReference type="Proteomes" id="UP000517252"/>
    </source>
</evidence>
<feature type="region of interest" description="Disordered" evidence="1">
    <location>
        <begin position="218"/>
        <end position="331"/>
    </location>
</feature>
<dbReference type="Proteomes" id="UP000517252">
    <property type="component" value="Unassembled WGS sequence"/>
</dbReference>
<reference evidence="2 3" key="1">
    <citation type="submission" date="2020-07" db="EMBL/GenBank/DDBJ databases">
        <title>Trichoderma asperellum IC-1 whole genome shotgun sequence.</title>
        <authorList>
            <person name="Kanamasa S."/>
            <person name="Takahashi H."/>
        </authorList>
    </citation>
    <scope>NUCLEOTIDE SEQUENCE [LARGE SCALE GENOMIC DNA]</scope>
    <source>
        <strain evidence="2 3">IC-1</strain>
    </source>
</reference>
<evidence type="ECO:0000256" key="1">
    <source>
        <dbReference type="SAM" id="MobiDB-lite"/>
    </source>
</evidence>
<feature type="compositionally biased region" description="Low complexity" evidence="1">
    <location>
        <begin position="242"/>
        <end position="254"/>
    </location>
</feature>
<dbReference type="AlphaFoldDB" id="A0A6V8R591"/>
<dbReference type="OrthoDB" id="5137810at2759"/>
<accession>A0A6V8R591</accession>
<name>A0A6V8R591_TRIAP</name>
<evidence type="ECO:0000313" key="2">
    <source>
        <dbReference type="EMBL" id="GFP57763.1"/>
    </source>
</evidence>
<comment type="caution">
    <text evidence="2">The sequence shown here is derived from an EMBL/GenBank/DDBJ whole genome shotgun (WGS) entry which is preliminary data.</text>
</comment>
<organism evidence="2 3">
    <name type="scientific">Trichoderma asperellum</name>
    <name type="common">Filamentous fungus</name>
    <dbReference type="NCBI Taxonomy" id="101201"/>
    <lineage>
        <taxon>Eukaryota</taxon>
        <taxon>Fungi</taxon>
        <taxon>Dikarya</taxon>
        <taxon>Ascomycota</taxon>
        <taxon>Pezizomycotina</taxon>
        <taxon>Sordariomycetes</taxon>
        <taxon>Hypocreomycetidae</taxon>
        <taxon>Hypocreales</taxon>
        <taxon>Hypocreaceae</taxon>
        <taxon>Trichoderma</taxon>
    </lineage>
</organism>
<feature type="region of interest" description="Disordered" evidence="1">
    <location>
        <begin position="576"/>
        <end position="678"/>
    </location>
</feature>